<organism evidence="2 3">
    <name type="scientific">Saccharicrinis fermentans DSM 9555 = JCM 21142</name>
    <dbReference type="NCBI Taxonomy" id="869213"/>
    <lineage>
        <taxon>Bacteria</taxon>
        <taxon>Pseudomonadati</taxon>
        <taxon>Bacteroidota</taxon>
        <taxon>Bacteroidia</taxon>
        <taxon>Marinilabiliales</taxon>
        <taxon>Marinilabiliaceae</taxon>
        <taxon>Saccharicrinis</taxon>
    </lineage>
</organism>
<reference evidence="2 3" key="1">
    <citation type="journal article" date="2014" name="Genome Announc.">
        <title>Draft Genome Sequence of Cytophaga fermentans JCM 21142T, a Facultative Anaerobe Isolated from Marine Mud.</title>
        <authorList>
            <person name="Starns D."/>
            <person name="Oshima K."/>
            <person name="Suda W."/>
            <person name="Iino T."/>
            <person name="Yuki M."/>
            <person name="Inoue J."/>
            <person name="Kitamura K."/>
            <person name="Iida T."/>
            <person name="Darby A."/>
            <person name="Hattori M."/>
            <person name="Ohkuma M."/>
        </authorList>
    </citation>
    <scope>NUCLEOTIDE SEQUENCE [LARGE SCALE GENOMIC DNA]</scope>
    <source>
        <strain evidence="2 3">JCM 21142</strain>
    </source>
</reference>
<dbReference type="EMBL" id="BAMD01000010">
    <property type="protein sequence ID" value="GAF02507.1"/>
    <property type="molecule type" value="Genomic_DNA"/>
</dbReference>
<protein>
    <submittedName>
        <fullName evidence="2">Uncharacterized protein</fullName>
    </submittedName>
</protein>
<accession>W7Y3B6</accession>
<comment type="caution">
    <text evidence="2">The sequence shown here is derived from an EMBL/GenBank/DDBJ whole genome shotgun (WGS) entry which is preliminary data.</text>
</comment>
<name>W7Y3B6_9BACT</name>
<keyword evidence="1" id="KW-1133">Transmembrane helix</keyword>
<evidence type="ECO:0000313" key="2">
    <source>
        <dbReference type="EMBL" id="GAF02507.1"/>
    </source>
</evidence>
<dbReference type="AlphaFoldDB" id="W7Y3B6"/>
<dbReference type="Proteomes" id="UP000019402">
    <property type="component" value="Unassembled WGS sequence"/>
</dbReference>
<keyword evidence="1" id="KW-0812">Transmembrane</keyword>
<feature type="transmembrane region" description="Helical" evidence="1">
    <location>
        <begin position="29"/>
        <end position="51"/>
    </location>
</feature>
<proteinExistence type="predicted"/>
<evidence type="ECO:0000256" key="1">
    <source>
        <dbReference type="SAM" id="Phobius"/>
    </source>
</evidence>
<keyword evidence="1" id="KW-0472">Membrane</keyword>
<sequence length="55" mass="6267">MASFFLLSPQNTLENLLGLKMASKEVISFRQLTIAVAMLYLNKFLTVLLILMTKF</sequence>
<keyword evidence="3" id="KW-1185">Reference proteome</keyword>
<gene>
    <name evidence="2" type="ORF">JCM21142_31145</name>
</gene>
<evidence type="ECO:0000313" key="3">
    <source>
        <dbReference type="Proteomes" id="UP000019402"/>
    </source>
</evidence>